<organism evidence="2 3">
    <name type="scientific">Pleuronectes platessa</name>
    <name type="common">European plaice</name>
    <dbReference type="NCBI Taxonomy" id="8262"/>
    <lineage>
        <taxon>Eukaryota</taxon>
        <taxon>Metazoa</taxon>
        <taxon>Chordata</taxon>
        <taxon>Craniata</taxon>
        <taxon>Vertebrata</taxon>
        <taxon>Euteleostomi</taxon>
        <taxon>Actinopterygii</taxon>
        <taxon>Neopterygii</taxon>
        <taxon>Teleostei</taxon>
        <taxon>Neoteleostei</taxon>
        <taxon>Acanthomorphata</taxon>
        <taxon>Carangaria</taxon>
        <taxon>Pleuronectiformes</taxon>
        <taxon>Pleuronectoidei</taxon>
        <taxon>Pleuronectidae</taxon>
        <taxon>Pleuronectes</taxon>
    </lineage>
</organism>
<dbReference type="AlphaFoldDB" id="A0A9N7UMW9"/>
<proteinExistence type="predicted"/>
<keyword evidence="3" id="KW-1185">Reference proteome</keyword>
<evidence type="ECO:0000256" key="1">
    <source>
        <dbReference type="SAM" id="MobiDB-lite"/>
    </source>
</evidence>
<protein>
    <submittedName>
        <fullName evidence="2">Uncharacterized protein</fullName>
    </submittedName>
</protein>
<gene>
    <name evidence="2" type="ORF">PLEPLA_LOCUS21447</name>
</gene>
<reference evidence="2" key="1">
    <citation type="submission" date="2020-03" db="EMBL/GenBank/DDBJ databases">
        <authorList>
            <person name="Weist P."/>
        </authorList>
    </citation>
    <scope>NUCLEOTIDE SEQUENCE</scope>
</reference>
<sequence length="113" mass="12346">MHLADIVVPRGGTNMVAIDLIVRHVQSQLEERELGVRAALASADQGQPLPKTLSLLESTPQVRGMHTIIRNMETSRDDLIFYIQEADASVDRESALLPPLTGPPSPDPSRRGL</sequence>
<evidence type="ECO:0000313" key="3">
    <source>
        <dbReference type="Proteomes" id="UP001153269"/>
    </source>
</evidence>
<feature type="region of interest" description="Disordered" evidence="1">
    <location>
        <begin position="93"/>
        <end position="113"/>
    </location>
</feature>
<accession>A0A9N7UMW9</accession>
<dbReference type="Proteomes" id="UP001153269">
    <property type="component" value="Unassembled WGS sequence"/>
</dbReference>
<dbReference type="EMBL" id="CADEAL010001557">
    <property type="protein sequence ID" value="CAB1433357.1"/>
    <property type="molecule type" value="Genomic_DNA"/>
</dbReference>
<comment type="caution">
    <text evidence="2">The sequence shown here is derived from an EMBL/GenBank/DDBJ whole genome shotgun (WGS) entry which is preliminary data.</text>
</comment>
<evidence type="ECO:0000313" key="2">
    <source>
        <dbReference type="EMBL" id="CAB1433357.1"/>
    </source>
</evidence>
<name>A0A9N7UMW9_PLEPL</name>